<evidence type="ECO:0000313" key="7">
    <source>
        <dbReference type="EMBL" id="CAI0409130.1"/>
    </source>
</evidence>
<comment type="subcellular location">
    <subcellularLocation>
        <location evidence="1">Endoplasmic reticulum membrane</location>
        <topology evidence="1">Multi-pass membrane protein</topology>
    </subcellularLocation>
</comment>
<reference evidence="7" key="1">
    <citation type="submission" date="2022-08" db="EMBL/GenBank/DDBJ databases">
        <authorList>
            <person name="Gutierrez-Valencia J."/>
        </authorList>
    </citation>
    <scope>NUCLEOTIDE SEQUENCE</scope>
</reference>
<evidence type="ECO:0000256" key="2">
    <source>
        <dbReference type="ARBA" id="ARBA00022692"/>
    </source>
</evidence>
<keyword evidence="8" id="KW-1185">Reference proteome</keyword>
<proteinExistence type="predicted"/>
<keyword evidence="2 6" id="KW-0812">Transmembrane</keyword>
<dbReference type="PANTHER" id="PTHR31394:SF1">
    <property type="entry name" value="TRANSMEMBRANE PROTEIN 199"/>
    <property type="match status" value="1"/>
</dbReference>
<gene>
    <name evidence="7" type="ORF">LITE_LOCUS14260</name>
</gene>
<dbReference type="PANTHER" id="PTHR31394">
    <property type="entry name" value="TRANSMEMBRANE PROTEIN 199"/>
    <property type="match status" value="1"/>
</dbReference>
<keyword evidence="4 6" id="KW-1133">Transmembrane helix</keyword>
<dbReference type="Pfam" id="PF11712">
    <property type="entry name" value="Vma12"/>
    <property type="match status" value="1"/>
</dbReference>
<evidence type="ECO:0000256" key="3">
    <source>
        <dbReference type="ARBA" id="ARBA00022824"/>
    </source>
</evidence>
<keyword evidence="5 6" id="KW-0472">Membrane</keyword>
<dbReference type="EMBL" id="CAMGYJ010000005">
    <property type="protein sequence ID" value="CAI0409130.1"/>
    <property type="molecule type" value="Genomic_DNA"/>
</dbReference>
<organism evidence="7 8">
    <name type="scientific">Linum tenue</name>
    <dbReference type="NCBI Taxonomy" id="586396"/>
    <lineage>
        <taxon>Eukaryota</taxon>
        <taxon>Viridiplantae</taxon>
        <taxon>Streptophyta</taxon>
        <taxon>Embryophyta</taxon>
        <taxon>Tracheophyta</taxon>
        <taxon>Spermatophyta</taxon>
        <taxon>Magnoliopsida</taxon>
        <taxon>eudicotyledons</taxon>
        <taxon>Gunneridae</taxon>
        <taxon>Pentapetalae</taxon>
        <taxon>rosids</taxon>
        <taxon>fabids</taxon>
        <taxon>Malpighiales</taxon>
        <taxon>Linaceae</taxon>
        <taxon>Linum</taxon>
    </lineage>
</organism>
<accession>A0AAV0JGU7</accession>
<name>A0AAV0JGU7_9ROSI</name>
<dbReference type="Proteomes" id="UP001154282">
    <property type="component" value="Unassembled WGS sequence"/>
</dbReference>
<keyword evidence="3" id="KW-0256">Endoplasmic reticulum</keyword>
<evidence type="ECO:0000256" key="5">
    <source>
        <dbReference type="ARBA" id="ARBA00023136"/>
    </source>
</evidence>
<dbReference type="InterPro" id="IPR021013">
    <property type="entry name" value="ATPase_Vma12"/>
</dbReference>
<evidence type="ECO:0000313" key="8">
    <source>
        <dbReference type="Proteomes" id="UP001154282"/>
    </source>
</evidence>
<feature type="transmembrane region" description="Helical" evidence="6">
    <location>
        <begin position="186"/>
        <end position="206"/>
    </location>
</feature>
<dbReference type="AlphaFoldDB" id="A0AAV0JGU7"/>
<evidence type="ECO:0000256" key="6">
    <source>
        <dbReference type="SAM" id="Phobius"/>
    </source>
</evidence>
<protein>
    <submittedName>
        <fullName evidence="7">Uncharacterized protein</fullName>
    </submittedName>
</protein>
<dbReference type="GO" id="GO:0005789">
    <property type="term" value="C:endoplasmic reticulum membrane"/>
    <property type="evidence" value="ECO:0007669"/>
    <property type="project" value="UniProtKB-SubCell"/>
</dbReference>
<comment type="caution">
    <text evidence="7">The sequence shown here is derived from an EMBL/GenBank/DDBJ whole genome shotgun (WGS) entry which is preliminary data.</text>
</comment>
<feature type="transmembrane region" description="Helical" evidence="6">
    <location>
        <begin position="155"/>
        <end position="174"/>
    </location>
</feature>
<evidence type="ECO:0000256" key="4">
    <source>
        <dbReference type="ARBA" id="ARBA00022989"/>
    </source>
</evidence>
<dbReference type="GO" id="GO:0070072">
    <property type="term" value="P:vacuolar proton-transporting V-type ATPase complex assembly"/>
    <property type="evidence" value="ECO:0007669"/>
    <property type="project" value="InterPro"/>
</dbReference>
<evidence type="ECO:0000256" key="1">
    <source>
        <dbReference type="ARBA" id="ARBA00004477"/>
    </source>
</evidence>
<sequence>MFNQMGNLNKRSSPLMQMGSATEVQTMNSPGLIIKNTDSIRWFLRSASNETHLPLELKDAASRLLSQDNVHYVSLRSIWTGSQPSSRPELMLLLSGSEFIFPTPKPREKGEELKARLRKLEELAERKAYQELVKDITPSKETTEPFSSYKDQLGFGLHVGLTMFTGYLVGYAAFRALFGHSPAMSAAGGILGLVGAMLLETLLFIIRTSDPAPKSNRTKLKKP</sequence>